<feature type="region of interest" description="Disordered" evidence="2">
    <location>
        <begin position="109"/>
        <end position="138"/>
    </location>
</feature>
<feature type="compositionally biased region" description="Acidic residues" evidence="2">
    <location>
        <begin position="126"/>
        <end position="138"/>
    </location>
</feature>
<dbReference type="EMBL" id="JH159153">
    <property type="protein sequence ID" value="EGZ20727.1"/>
    <property type="molecule type" value="Genomic_DNA"/>
</dbReference>
<accession>G4Z358</accession>
<feature type="compositionally biased region" description="Low complexity" evidence="2">
    <location>
        <begin position="109"/>
        <end position="121"/>
    </location>
</feature>
<evidence type="ECO:0000313" key="4">
    <source>
        <dbReference type="Proteomes" id="UP000002640"/>
    </source>
</evidence>
<protein>
    <submittedName>
        <fullName evidence="3">Uncharacterized protein</fullName>
    </submittedName>
</protein>
<dbReference type="GeneID" id="20645849"/>
<dbReference type="RefSeq" id="XP_009523444.1">
    <property type="nucleotide sequence ID" value="XM_009525149.1"/>
</dbReference>
<reference evidence="3 4" key="1">
    <citation type="journal article" date="2006" name="Science">
        <title>Phytophthora genome sequences uncover evolutionary origins and mechanisms of pathogenesis.</title>
        <authorList>
            <person name="Tyler B.M."/>
            <person name="Tripathy S."/>
            <person name="Zhang X."/>
            <person name="Dehal P."/>
            <person name="Jiang R.H."/>
            <person name="Aerts A."/>
            <person name="Arredondo F.D."/>
            <person name="Baxter L."/>
            <person name="Bensasson D."/>
            <person name="Beynon J.L."/>
            <person name="Chapman J."/>
            <person name="Damasceno C.M."/>
            <person name="Dorrance A.E."/>
            <person name="Dou D."/>
            <person name="Dickerman A.W."/>
            <person name="Dubchak I.L."/>
            <person name="Garbelotto M."/>
            <person name="Gijzen M."/>
            <person name="Gordon S.G."/>
            <person name="Govers F."/>
            <person name="Grunwald N.J."/>
            <person name="Huang W."/>
            <person name="Ivors K.L."/>
            <person name="Jones R.W."/>
            <person name="Kamoun S."/>
            <person name="Krampis K."/>
            <person name="Lamour K.H."/>
            <person name="Lee M.K."/>
            <person name="McDonald W.H."/>
            <person name="Medina M."/>
            <person name="Meijer H.J."/>
            <person name="Nordberg E.K."/>
            <person name="Maclean D.J."/>
            <person name="Ospina-Giraldo M.D."/>
            <person name="Morris P.F."/>
            <person name="Phuntumart V."/>
            <person name="Putnam N.H."/>
            <person name="Rash S."/>
            <person name="Rose J.K."/>
            <person name="Sakihama Y."/>
            <person name="Salamov A.A."/>
            <person name="Savidor A."/>
            <person name="Scheuring C.F."/>
            <person name="Smith B.M."/>
            <person name="Sobral B.W."/>
            <person name="Terry A."/>
            <person name="Torto-Alalibo T.A."/>
            <person name="Win J."/>
            <person name="Xu Z."/>
            <person name="Zhang H."/>
            <person name="Grigoriev I.V."/>
            <person name="Rokhsar D.S."/>
            <person name="Boore J.L."/>
        </authorList>
    </citation>
    <scope>NUCLEOTIDE SEQUENCE [LARGE SCALE GENOMIC DNA]</scope>
    <source>
        <strain evidence="3 4">P6497</strain>
    </source>
</reference>
<dbReference type="AlphaFoldDB" id="G4Z358"/>
<dbReference type="Proteomes" id="UP000002640">
    <property type="component" value="Unassembled WGS sequence"/>
</dbReference>
<organism evidence="3 4">
    <name type="scientific">Phytophthora sojae (strain P6497)</name>
    <name type="common">Soybean stem and root rot agent</name>
    <name type="synonym">Phytophthora megasperma f. sp. glycines</name>
    <dbReference type="NCBI Taxonomy" id="1094619"/>
    <lineage>
        <taxon>Eukaryota</taxon>
        <taxon>Sar</taxon>
        <taxon>Stramenopiles</taxon>
        <taxon>Oomycota</taxon>
        <taxon>Peronosporomycetes</taxon>
        <taxon>Peronosporales</taxon>
        <taxon>Peronosporaceae</taxon>
        <taxon>Phytophthora</taxon>
    </lineage>
</organism>
<dbReference type="SMR" id="G4Z358"/>
<evidence type="ECO:0000313" key="3">
    <source>
        <dbReference type="EMBL" id="EGZ20727.1"/>
    </source>
</evidence>
<keyword evidence="1" id="KW-0175">Coiled coil</keyword>
<keyword evidence="4" id="KW-1185">Reference proteome</keyword>
<dbReference type="KEGG" id="psoj:PHYSODRAFT_328810"/>
<name>G4Z358_PHYSP</name>
<proteinExistence type="predicted"/>
<evidence type="ECO:0000256" key="2">
    <source>
        <dbReference type="SAM" id="MobiDB-lite"/>
    </source>
</evidence>
<evidence type="ECO:0000256" key="1">
    <source>
        <dbReference type="SAM" id="Coils"/>
    </source>
</evidence>
<feature type="coiled-coil region" evidence="1">
    <location>
        <begin position="220"/>
        <end position="251"/>
    </location>
</feature>
<sequence length="295" mass="32999">MVHRHPAAARCSKRLTAATGLPLQSTVTKWVLSPGNYQRWRLDWKAKVALEVLEELEAAWYQGFAPVDVEHTIQNIERQYVNLAQWMQKSGIRASDRACFAFTFPVEASLSSSSSPSSSSSAGKDNEDEVEDDEQDDDVKEAAEYAGTTAGRKRPIEVAFRSSKAQRPLSSGVFSPVAACKLEYEMKTIHDRYESEQTKRICAVQGERFRADGEKWKSEVERYKAGAAKAQMQAERARAATEQRKSEIEQDRCGMAFKVEGLASRHELAEKGVPFEEIDKIKLCEAGLMGIGKRN</sequence>
<gene>
    <name evidence="3" type="ORF">PHYSODRAFT_328810</name>
</gene>
<dbReference type="InParanoid" id="G4Z358"/>